<comment type="caution">
    <text evidence="2">The sequence shown here is derived from an EMBL/GenBank/DDBJ whole genome shotgun (WGS) entry which is preliminary data.</text>
</comment>
<dbReference type="Proteomes" id="UP000640531">
    <property type="component" value="Unassembled WGS sequence"/>
</dbReference>
<evidence type="ECO:0000313" key="3">
    <source>
        <dbReference type="Proteomes" id="UP000640531"/>
    </source>
</evidence>
<evidence type="ECO:0000313" key="2">
    <source>
        <dbReference type="EMBL" id="MBD2570085.1"/>
    </source>
</evidence>
<feature type="region of interest" description="Disordered" evidence="1">
    <location>
        <begin position="1"/>
        <end position="46"/>
    </location>
</feature>
<accession>A0ABR8FMK8</accession>
<keyword evidence="3" id="KW-1185">Reference proteome</keyword>
<reference evidence="2 3" key="1">
    <citation type="journal article" date="2020" name="ISME J.">
        <title>Comparative genomics reveals insights into cyanobacterial evolution and habitat adaptation.</title>
        <authorList>
            <person name="Chen M.Y."/>
            <person name="Teng W.K."/>
            <person name="Zhao L."/>
            <person name="Hu C.X."/>
            <person name="Zhou Y.K."/>
            <person name="Han B.P."/>
            <person name="Song L.R."/>
            <person name="Shu W.S."/>
        </authorList>
    </citation>
    <scope>NUCLEOTIDE SEQUENCE [LARGE SCALE GENOMIC DNA]</scope>
    <source>
        <strain evidence="2 3">FACHB-196</strain>
    </source>
</reference>
<dbReference type="EMBL" id="JACJST010000021">
    <property type="protein sequence ID" value="MBD2570085.1"/>
    <property type="molecule type" value="Genomic_DNA"/>
</dbReference>
<evidence type="ECO:0000256" key="1">
    <source>
        <dbReference type="SAM" id="MobiDB-lite"/>
    </source>
</evidence>
<sequence>MTNDRRGRGESPVSDVRRKWFPAPDLSGGEEKRHSLLESPGFRHGV</sequence>
<gene>
    <name evidence="2" type="ORF">H6G59_19720</name>
</gene>
<dbReference type="RefSeq" id="WP_190717501.1">
    <property type="nucleotide sequence ID" value="NZ_JACJST010000021.1"/>
</dbReference>
<protein>
    <submittedName>
        <fullName evidence="2">Uncharacterized protein</fullName>
    </submittedName>
</protein>
<organism evidence="2 3">
    <name type="scientific">Anabaena lutea FACHB-196</name>
    <dbReference type="NCBI Taxonomy" id="2692881"/>
    <lineage>
        <taxon>Bacteria</taxon>
        <taxon>Bacillati</taxon>
        <taxon>Cyanobacteriota</taxon>
        <taxon>Cyanophyceae</taxon>
        <taxon>Nostocales</taxon>
        <taxon>Nostocaceae</taxon>
        <taxon>Anabaena</taxon>
    </lineage>
</organism>
<name>A0ABR8FMK8_9NOST</name>
<proteinExistence type="predicted"/>